<proteinExistence type="predicted"/>
<protein>
    <submittedName>
        <fullName evidence="1">Uncharacterized protein</fullName>
    </submittedName>
</protein>
<evidence type="ECO:0000313" key="1">
    <source>
        <dbReference type="EMBL" id="CAF1537435.1"/>
    </source>
</evidence>
<sequence length="41" mass="4244">ISVSSAGYDMLAERYPDDNDRGRVMGLASCGITLGLLGIVG</sequence>
<organism evidence="1 3">
    <name type="scientific">Didymodactylos carnosus</name>
    <dbReference type="NCBI Taxonomy" id="1234261"/>
    <lineage>
        <taxon>Eukaryota</taxon>
        <taxon>Metazoa</taxon>
        <taxon>Spiralia</taxon>
        <taxon>Gnathifera</taxon>
        <taxon>Rotifera</taxon>
        <taxon>Eurotatoria</taxon>
        <taxon>Bdelloidea</taxon>
        <taxon>Philodinida</taxon>
        <taxon>Philodinidae</taxon>
        <taxon>Didymodactylos</taxon>
    </lineage>
</organism>
<keyword evidence="3" id="KW-1185">Reference proteome</keyword>
<dbReference type="Proteomes" id="UP000663829">
    <property type="component" value="Unassembled WGS sequence"/>
</dbReference>
<name>A0A815VNB7_9BILA</name>
<feature type="non-terminal residue" evidence="1">
    <location>
        <position position="1"/>
    </location>
</feature>
<gene>
    <name evidence="1" type="ORF">GPM918_LOCUS38422</name>
    <name evidence="2" type="ORF">SRO942_LOCUS39246</name>
</gene>
<reference evidence="1" key="1">
    <citation type="submission" date="2021-02" db="EMBL/GenBank/DDBJ databases">
        <authorList>
            <person name="Nowell W R."/>
        </authorList>
    </citation>
    <scope>NUCLEOTIDE SEQUENCE</scope>
</reference>
<accession>A0A815VNB7</accession>
<dbReference type="EMBL" id="CAJNOQ010025451">
    <property type="protein sequence ID" value="CAF1537435.1"/>
    <property type="molecule type" value="Genomic_DNA"/>
</dbReference>
<dbReference type="EMBL" id="CAJOBC010091067">
    <property type="protein sequence ID" value="CAF4397387.1"/>
    <property type="molecule type" value="Genomic_DNA"/>
</dbReference>
<evidence type="ECO:0000313" key="2">
    <source>
        <dbReference type="EMBL" id="CAF4397387.1"/>
    </source>
</evidence>
<dbReference type="AlphaFoldDB" id="A0A815VNB7"/>
<dbReference type="Proteomes" id="UP000681722">
    <property type="component" value="Unassembled WGS sequence"/>
</dbReference>
<evidence type="ECO:0000313" key="3">
    <source>
        <dbReference type="Proteomes" id="UP000663829"/>
    </source>
</evidence>
<comment type="caution">
    <text evidence="1">The sequence shown here is derived from an EMBL/GenBank/DDBJ whole genome shotgun (WGS) entry which is preliminary data.</text>
</comment>